<dbReference type="OrthoDB" id="10480870at2759"/>
<dbReference type="EMBL" id="KV878210">
    <property type="protein sequence ID" value="OJJ38894.1"/>
    <property type="molecule type" value="Genomic_DNA"/>
</dbReference>
<dbReference type="GeneID" id="63750344"/>
<keyword evidence="2" id="KW-1185">Reference proteome</keyword>
<dbReference type="Proteomes" id="UP000184383">
    <property type="component" value="Unassembled WGS sequence"/>
</dbReference>
<evidence type="ECO:0000313" key="2">
    <source>
        <dbReference type="Proteomes" id="UP000184383"/>
    </source>
</evidence>
<gene>
    <name evidence="1" type="ORF">ASPWEDRAFT_36580</name>
</gene>
<reference evidence="2" key="1">
    <citation type="journal article" date="2017" name="Genome Biol.">
        <title>Comparative genomics reveals high biological diversity and specific adaptations in the industrially and medically important fungal genus Aspergillus.</title>
        <authorList>
            <person name="de Vries R.P."/>
            <person name="Riley R."/>
            <person name="Wiebenga A."/>
            <person name="Aguilar-Osorio G."/>
            <person name="Amillis S."/>
            <person name="Uchima C.A."/>
            <person name="Anderluh G."/>
            <person name="Asadollahi M."/>
            <person name="Askin M."/>
            <person name="Barry K."/>
            <person name="Battaglia E."/>
            <person name="Bayram O."/>
            <person name="Benocci T."/>
            <person name="Braus-Stromeyer S.A."/>
            <person name="Caldana C."/>
            <person name="Canovas D."/>
            <person name="Cerqueira G.C."/>
            <person name="Chen F."/>
            <person name="Chen W."/>
            <person name="Choi C."/>
            <person name="Clum A."/>
            <person name="Dos Santos R.A."/>
            <person name="Damasio A.R."/>
            <person name="Diallinas G."/>
            <person name="Emri T."/>
            <person name="Fekete E."/>
            <person name="Flipphi M."/>
            <person name="Freyberg S."/>
            <person name="Gallo A."/>
            <person name="Gournas C."/>
            <person name="Habgood R."/>
            <person name="Hainaut M."/>
            <person name="Harispe M.L."/>
            <person name="Henrissat B."/>
            <person name="Hilden K.S."/>
            <person name="Hope R."/>
            <person name="Hossain A."/>
            <person name="Karabika E."/>
            <person name="Karaffa L."/>
            <person name="Karanyi Z."/>
            <person name="Krasevec N."/>
            <person name="Kuo A."/>
            <person name="Kusch H."/>
            <person name="LaButti K."/>
            <person name="Lagendijk E.L."/>
            <person name="Lapidus A."/>
            <person name="Levasseur A."/>
            <person name="Lindquist E."/>
            <person name="Lipzen A."/>
            <person name="Logrieco A.F."/>
            <person name="MacCabe A."/>
            <person name="Maekelae M.R."/>
            <person name="Malavazi I."/>
            <person name="Melin P."/>
            <person name="Meyer V."/>
            <person name="Mielnichuk N."/>
            <person name="Miskei M."/>
            <person name="Molnar A.P."/>
            <person name="Mule G."/>
            <person name="Ngan C.Y."/>
            <person name="Orejas M."/>
            <person name="Orosz E."/>
            <person name="Ouedraogo J.P."/>
            <person name="Overkamp K.M."/>
            <person name="Park H.-S."/>
            <person name="Perrone G."/>
            <person name="Piumi F."/>
            <person name="Punt P.J."/>
            <person name="Ram A.F."/>
            <person name="Ramon A."/>
            <person name="Rauscher S."/>
            <person name="Record E."/>
            <person name="Riano-Pachon D.M."/>
            <person name="Robert V."/>
            <person name="Roehrig J."/>
            <person name="Ruller R."/>
            <person name="Salamov A."/>
            <person name="Salih N.S."/>
            <person name="Samson R.A."/>
            <person name="Sandor E."/>
            <person name="Sanguinetti M."/>
            <person name="Schuetze T."/>
            <person name="Sepcic K."/>
            <person name="Shelest E."/>
            <person name="Sherlock G."/>
            <person name="Sophianopoulou V."/>
            <person name="Squina F.M."/>
            <person name="Sun H."/>
            <person name="Susca A."/>
            <person name="Todd R.B."/>
            <person name="Tsang A."/>
            <person name="Unkles S.E."/>
            <person name="van de Wiele N."/>
            <person name="van Rossen-Uffink D."/>
            <person name="Oliveira J.V."/>
            <person name="Vesth T.C."/>
            <person name="Visser J."/>
            <person name="Yu J.-H."/>
            <person name="Zhou M."/>
            <person name="Andersen M.R."/>
            <person name="Archer D.B."/>
            <person name="Baker S.E."/>
            <person name="Benoit I."/>
            <person name="Brakhage A.A."/>
            <person name="Braus G.H."/>
            <person name="Fischer R."/>
            <person name="Frisvad J.C."/>
            <person name="Goldman G.H."/>
            <person name="Houbraken J."/>
            <person name="Oakley B."/>
            <person name="Pocsi I."/>
            <person name="Scazzocchio C."/>
            <person name="Seiboth B."/>
            <person name="vanKuyk P.A."/>
            <person name="Wortman J."/>
            <person name="Dyer P.S."/>
            <person name="Grigoriev I.V."/>
        </authorList>
    </citation>
    <scope>NUCLEOTIDE SEQUENCE [LARGE SCALE GENOMIC DNA]</scope>
    <source>
        <strain evidence="2">DTO 134E9</strain>
    </source>
</reference>
<evidence type="ECO:0000313" key="1">
    <source>
        <dbReference type="EMBL" id="OJJ38894.1"/>
    </source>
</evidence>
<dbReference type="RefSeq" id="XP_040692570.1">
    <property type="nucleotide sequence ID" value="XM_040834496.1"/>
</dbReference>
<protein>
    <submittedName>
        <fullName evidence="1">Uncharacterized protein</fullName>
    </submittedName>
</protein>
<proteinExistence type="predicted"/>
<name>A0A1L9RVI3_ASPWE</name>
<dbReference type="VEuPathDB" id="FungiDB:ASPWEDRAFT_36580"/>
<accession>A0A1L9RVI3</accession>
<dbReference type="AlphaFoldDB" id="A0A1L9RVI3"/>
<organism evidence="1 2">
    <name type="scientific">Aspergillus wentii DTO 134E9</name>
    <dbReference type="NCBI Taxonomy" id="1073089"/>
    <lineage>
        <taxon>Eukaryota</taxon>
        <taxon>Fungi</taxon>
        <taxon>Dikarya</taxon>
        <taxon>Ascomycota</taxon>
        <taxon>Pezizomycotina</taxon>
        <taxon>Eurotiomycetes</taxon>
        <taxon>Eurotiomycetidae</taxon>
        <taxon>Eurotiales</taxon>
        <taxon>Aspergillaceae</taxon>
        <taxon>Aspergillus</taxon>
        <taxon>Aspergillus subgen. Cremei</taxon>
    </lineage>
</organism>
<sequence length="153" mass="18031">MYDSAEQRYKLSGIGQRLEDEYFYPPRDSGKAVIGKPTGMETDLARVHRNLLVWWFWDVSPKPDWQEIAVLIHMRCWVLVQQVIGPKVHDHLGLFLAITLMKACALNYGNVWLDHTQGKFPLHYMPASIRLIHGKQIHREHRYLKGWSRRARQ</sequence>